<keyword evidence="2" id="KW-1185">Reference proteome</keyword>
<proteinExistence type="predicted"/>
<accession>A0AA39UEC3</accession>
<sequence length="118" mass="13859">MREEEGRKMWGRVLVHDRMTTPHTPPRRMWDLYANRVVLYWVAHEGRCAISHAWVDEKDRGDVMTPTNGKGWPVPVLKDADLDLIRTEMLNHEAQYAWLDVLCLRQQGGNGEHLRLEE</sequence>
<evidence type="ECO:0000313" key="1">
    <source>
        <dbReference type="EMBL" id="KAK0479129.1"/>
    </source>
</evidence>
<gene>
    <name evidence="1" type="ORF">IW261DRAFT_1479252</name>
</gene>
<protein>
    <recommendedName>
        <fullName evidence="3">Heterokaryon incompatibility domain-containing protein</fullName>
    </recommendedName>
</protein>
<dbReference type="EMBL" id="JAUEPR010000012">
    <property type="protein sequence ID" value="KAK0479129.1"/>
    <property type="molecule type" value="Genomic_DNA"/>
</dbReference>
<evidence type="ECO:0000313" key="2">
    <source>
        <dbReference type="Proteomes" id="UP001175227"/>
    </source>
</evidence>
<name>A0AA39UEC3_9AGAR</name>
<dbReference type="AlphaFoldDB" id="A0AA39UEC3"/>
<reference evidence="1" key="1">
    <citation type="submission" date="2023-06" db="EMBL/GenBank/DDBJ databases">
        <authorList>
            <consortium name="Lawrence Berkeley National Laboratory"/>
            <person name="Ahrendt S."/>
            <person name="Sahu N."/>
            <person name="Indic B."/>
            <person name="Wong-Bajracharya J."/>
            <person name="Merenyi Z."/>
            <person name="Ke H.-M."/>
            <person name="Monk M."/>
            <person name="Kocsube S."/>
            <person name="Drula E."/>
            <person name="Lipzen A."/>
            <person name="Balint B."/>
            <person name="Henrissat B."/>
            <person name="Andreopoulos B."/>
            <person name="Martin F.M."/>
            <person name="Harder C.B."/>
            <person name="Rigling D."/>
            <person name="Ford K.L."/>
            <person name="Foster G.D."/>
            <person name="Pangilinan J."/>
            <person name="Papanicolaou A."/>
            <person name="Barry K."/>
            <person name="LaButti K."/>
            <person name="Viragh M."/>
            <person name="Koriabine M."/>
            <person name="Yan M."/>
            <person name="Riley R."/>
            <person name="Champramary S."/>
            <person name="Plett K.L."/>
            <person name="Tsai I.J."/>
            <person name="Slot J."/>
            <person name="Sipos G."/>
            <person name="Plett J."/>
            <person name="Nagy L.G."/>
            <person name="Grigoriev I.V."/>
        </authorList>
    </citation>
    <scope>NUCLEOTIDE SEQUENCE</scope>
    <source>
        <strain evidence="1">ICMP 16352</strain>
    </source>
</reference>
<dbReference type="Proteomes" id="UP001175227">
    <property type="component" value="Unassembled WGS sequence"/>
</dbReference>
<organism evidence="1 2">
    <name type="scientific">Armillaria novae-zelandiae</name>
    <dbReference type="NCBI Taxonomy" id="153914"/>
    <lineage>
        <taxon>Eukaryota</taxon>
        <taxon>Fungi</taxon>
        <taxon>Dikarya</taxon>
        <taxon>Basidiomycota</taxon>
        <taxon>Agaricomycotina</taxon>
        <taxon>Agaricomycetes</taxon>
        <taxon>Agaricomycetidae</taxon>
        <taxon>Agaricales</taxon>
        <taxon>Marasmiineae</taxon>
        <taxon>Physalacriaceae</taxon>
        <taxon>Armillaria</taxon>
    </lineage>
</organism>
<evidence type="ECO:0008006" key="3">
    <source>
        <dbReference type="Google" id="ProtNLM"/>
    </source>
</evidence>
<comment type="caution">
    <text evidence="1">The sequence shown here is derived from an EMBL/GenBank/DDBJ whole genome shotgun (WGS) entry which is preliminary data.</text>
</comment>